<feature type="transmembrane region" description="Helical" evidence="1">
    <location>
        <begin position="31"/>
        <end position="51"/>
    </location>
</feature>
<dbReference type="Gene3D" id="3.30.70.270">
    <property type="match status" value="1"/>
</dbReference>
<dbReference type="RefSeq" id="WP_083167207.1">
    <property type="nucleotide sequence ID" value="NZ_MVHF01000033.1"/>
</dbReference>
<dbReference type="Proteomes" id="UP000192448">
    <property type="component" value="Unassembled WGS sequence"/>
</dbReference>
<dbReference type="GO" id="GO:0052621">
    <property type="term" value="F:diguanylate cyclase activity"/>
    <property type="evidence" value="ECO:0007669"/>
    <property type="project" value="TreeGrafter"/>
</dbReference>
<dbReference type="CDD" id="cd01949">
    <property type="entry name" value="GGDEF"/>
    <property type="match status" value="1"/>
</dbReference>
<feature type="transmembrane region" description="Helical" evidence="1">
    <location>
        <begin position="161"/>
        <end position="182"/>
    </location>
</feature>
<dbReference type="Pfam" id="PF00990">
    <property type="entry name" value="GGDEF"/>
    <property type="match status" value="1"/>
</dbReference>
<dbReference type="PANTHER" id="PTHR45138">
    <property type="entry name" value="REGULATORY COMPONENTS OF SENSORY TRANSDUCTION SYSTEM"/>
    <property type="match status" value="1"/>
</dbReference>
<dbReference type="InterPro" id="IPR050469">
    <property type="entry name" value="Diguanylate_Cyclase"/>
</dbReference>
<accession>A0A1X0AMF9</accession>
<dbReference type="EMBL" id="MVHF01000033">
    <property type="protein sequence ID" value="ORA31211.1"/>
    <property type="molecule type" value="Genomic_DNA"/>
</dbReference>
<evidence type="ECO:0000259" key="2">
    <source>
        <dbReference type="PROSITE" id="PS50887"/>
    </source>
</evidence>
<organism evidence="3 4">
    <name type="scientific">Mycobacterium aquaticum</name>
    <dbReference type="NCBI Taxonomy" id="1927124"/>
    <lineage>
        <taxon>Bacteria</taxon>
        <taxon>Bacillati</taxon>
        <taxon>Actinomycetota</taxon>
        <taxon>Actinomycetes</taxon>
        <taxon>Mycobacteriales</taxon>
        <taxon>Mycobacteriaceae</taxon>
        <taxon>Mycobacterium</taxon>
    </lineage>
</organism>
<feature type="transmembrane region" description="Helical" evidence="1">
    <location>
        <begin position="63"/>
        <end position="83"/>
    </location>
</feature>
<feature type="transmembrane region" description="Helical" evidence="1">
    <location>
        <begin position="137"/>
        <end position="155"/>
    </location>
</feature>
<dbReference type="InterPro" id="IPR043128">
    <property type="entry name" value="Rev_trsase/Diguanyl_cyclase"/>
</dbReference>
<dbReference type="SUPFAM" id="SSF55073">
    <property type="entry name" value="Nucleotide cyclase"/>
    <property type="match status" value="1"/>
</dbReference>
<keyword evidence="4" id="KW-1185">Reference proteome</keyword>
<dbReference type="SMART" id="SM00267">
    <property type="entry name" value="GGDEF"/>
    <property type="match status" value="1"/>
</dbReference>
<dbReference type="STRING" id="1927124.BST13_26370"/>
<protein>
    <submittedName>
        <fullName evidence="3">GGDEF domain-containing protein</fullName>
    </submittedName>
</protein>
<comment type="caution">
    <text evidence="3">The sequence shown here is derived from an EMBL/GenBank/DDBJ whole genome shotgun (WGS) entry which is preliminary data.</text>
</comment>
<name>A0A1X0AMF9_9MYCO</name>
<dbReference type="InterPro" id="IPR029787">
    <property type="entry name" value="Nucleotide_cyclase"/>
</dbReference>
<keyword evidence="1" id="KW-0812">Transmembrane</keyword>
<gene>
    <name evidence="3" type="ORF">BST13_26370</name>
</gene>
<dbReference type="GO" id="GO:0043709">
    <property type="term" value="P:cell adhesion involved in single-species biofilm formation"/>
    <property type="evidence" value="ECO:0007669"/>
    <property type="project" value="TreeGrafter"/>
</dbReference>
<feature type="transmembrane region" description="Helical" evidence="1">
    <location>
        <begin position="113"/>
        <end position="130"/>
    </location>
</feature>
<sequence length="369" mass="39250">MARGVIGAPQQLHQFDWLSTYIQDRGLQRRWQWVTALYTAVLATLPLLMLWSPNGPDHPLSRAVAVGMAAAGFLGALMWLVHWPSRRQSSLFLLAASGMTGLGCATMSNPYSALMGCVVFAVLGGFIAYFHTLRYVIGNFAVCALCSAIFVVRLIKDTGDIALAIAAAVTVAALNIGVPFGIRSLVHTLRSDLTVSDHDPLTGLHTRRAFYRSVQGLLRQQAAGAHLVVLVIDLDNFKLLNDTWGHARGDWALARVGAALRDNCPSASVIGRLGGEEFVVADIHRTPRPNELAERICRAIAAIPFPTTASVGSASAPLDAAAASRASQFLDDAIDAADLAMYAAKNAGGNQVCHHVDLQHAAAADADGP</sequence>
<dbReference type="GO" id="GO:0005886">
    <property type="term" value="C:plasma membrane"/>
    <property type="evidence" value="ECO:0007669"/>
    <property type="project" value="TreeGrafter"/>
</dbReference>
<evidence type="ECO:0000256" key="1">
    <source>
        <dbReference type="SAM" id="Phobius"/>
    </source>
</evidence>
<feature type="domain" description="GGDEF" evidence="2">
    <location>
        <begin position="225"/>
        <end position="357"/>
    </location>
</feature>
<feature type="transmembrane region" description="Helical" evidence="1">
    <location>
        <begin position="90"/>
        <end position="107"/>
    </location>
</feature>
<dbReference type="OrthoDB" id="23692at2"/>
<evidence type="ECO:0000313" key="4">
    <source>
        <dbReference type="Proteomes" id="UP000192448"/>
    </source>
</evidence>
<dbReference type="InterPro" id="IPR000160">
    <property type="entry name" value="GGDEF_dom"/>
</dbReference>
<keyword evidence="1" id="KW-1133">Transmembrane helix</keyword>
<proteinExistence type="predicted"/>
<dbReference type="NCBIfam" id="TIGR00254">
    <property type="entry name" value="GGDEF"/>
    <property type="match status" value="1"/>
</dbReference>
<dbReference type="AlphaFoldDB" id="A0A1X0AMF9"/>
<dbReference type="GO" id="GO:1902201">
    <property type="term" value="P:negative regulation of bacterial-type flagellum-dependent cell motility"/>
    <property type="evidence" value="ECO:0007669"/>
    <property type="project" value="TreeGrafter"/>
</dbReference>
<dbReference type="PROSITE" id="PS50887">
    <property type="entry name" value="GGDEF"/>
    <property type="match status" value="1"/>
</dbReference>
<evidence type="ECO:0000313" key="3">
    <source>
        <dbReference type="EMBL" id="ORA31211.1"/>
    </source>
</evidence>
<dbReference type="PANTHER" id="PTHR45138:SF9">
    <property type="entry name" value="DIGUANYLATE CYCLASE DGCM-RELATED"/>
    <property type="match status" value="1"/>
</dbReference>
<reference evidence="3 4" key="1">
    <citation type="submission" date="2017-02" db="EMBL/GenBank/DDBJ databases">
        <title>The new phylogeny of genus Mycobacterium.</title>
        <authorList>
            <person name="Tortoli E."/>
            <person name="Trovato A."/>
            <person name="Cirillo D.M."/>
        </authorList>
    </citation>
    <scope>NUCLEOTIDE SEQUENCE [LARGE SCALE GENOMIC DNA]</scope>
    <source>
        <strain evidence="3 4">RW6</strain>
    </source>
</reference>
<keyword evidence="1" id="KW-0472">Membrane</keyword>